<evidence type="ECO:0000256" key="1">
    <source>
        <dbReference type="SAM" id="Phobius"/>
    </source>
</evidence>
<protein>
    <recommendedName>
        <fullName evidence="4">FeoB-associated Cys-rich membrane protein</fullName>
    </recommendedName>
</protein>
<organism evidence="2 3">
    <name type="scientific">Bacteroides acidifaciens</name>
    <dbReference type="NCBI Taxonomy" id="85831"/>
    <lineage>
        <taxon>Bacteria</taxon>
        <taxon>Pseudomonadati</taxon>
        <taxon>Bacteroidota</taxon>
        <taxon>Bacteroidia</taxon>
        <taxon>Bacteroidales</taxon>
        <taxon>Bacteroidaceae</taxon>
        <taxon>Bacteroides</taxon>
    </lineage>
</organism>
<dbReference type="RefSeq" id="WP_121765811.1">
    <property type="nucleotide sequence ID" value="NZ_CAEUHO010000001.1"/>
</dbReference>
<accession>A0A3L8A2W0</accession>
<evidence type="ECO:0000313" key="3">
    <source>
        <dbReference type="Proteomes" id="UP000267159"/>
    </source>
</evidence>
<keyword evidence="1" id="KW-0812">Transmembrane</keyword>
<keyword evidence="1" id="KW-0472">Membrane</keyword>
<dbReference type="EMBL" id="RAZM01000104">
    <property type="protein sequence ID" value="RLT78486.1"/>
    <property type="molecule type" value="Genomic_DNA"/>
</dbReference>
<name>A0A3L8A2W0_9BACE</name>
<evidence type="ECO:0008006" key="4">
    <source>
        <dbReference type="Google" id="ProtNLM"/>
    </source>
</evidence>
<gene>
    <name evidence="2" type="ORF">D7Y07_18975</name>
</gene>
<proteinExistence type="predicted"/>
<comment type="caution">
    <text evidence="2">The sequence shown here is derived from an EMBL/GenBank/DDBJ whole genome shotgun (WGS) entry which is preliminary data.</text>
</comment>
<dbReference type="STRING" id="1235814.GCA_000613385_01438"/>
<evidence type="ECO:0000313" key="2">
    <source>
        <dbReference type="EMBL" id="RLT78486.1"/>
    </source>
</evidence>
<dbReference type="AlphaFoldDB" id="A0A3L8A2W0"/>
<reference evidence="2 3" key="1">
    <citation type="submission" date="2018-09" db="EMBL/GenBank/DDBJ databases">
        <title>Murine metabolic-syndrome-specific gut microbial biobank.</title>
        <authorList>
            <person name="Liu C."/>
        </authorList>
    </citation>
    <scope>NUCLEOTIDE SEQUENCE [LARGE SCALE GENOMIC DNA]</scope>
    <source>
        <strain evidence="2 3">0.1X-D8-26</strain>
    </source>
</reference>
<dbReference type="Proteomes" id="UP000267159">
    <property type="component" value="Unassembled WGS sequence"/>
</dbReference>
<sequence length="71" mass="8235">MNNWQEWVVGVLIVLCIARVIYGIYIFFRRTRESANPCDSCVSGCELKDMMEKKRHECSVKKKSTKKNCCG</sequence>
<keyword evidence="1" id="KW-1133">Transmembrane helix</keyword>
<feature type="transmembrane region" description="Helical" evidence="1">
    <location>
        <begin position="6"/>
        <end position="28"/>
    </location>
</feature>